<dbReference type="PANTHER" id="PTHR21272">
    <property type="entry name" value="CATABOLIC 3-DEHYDROQUINASE"/>
    <property type="match status" value="1"/>
</dbReference>
<evidence type="ECO:0000256" key="4">
    <source>
        <dbReference type="ARBA" id="ARBA00011037"/>
    </source>
</evidence>
<feature type="binding site" evidence="8 10">
    <location>
        <position position="93"/>
    </location>
    <ligand>
        <name>substrate</name>
    </ligand>
</feature>
<keyword evidence="7 8" id="KW-0456">Lyase</keyword>
<dbReference type="GO" id="GO:0009423">
    <property type="term" value="P:chorismate biosynthetic process"/>
    <property type="evidence" value="ECO:0007669"/>
    <property type="project" value="UniProtKB-UniRule"/>
</dbReference>
<dbReference type="PANTHER" id="PTHR21272:SF3">
    <property type="entry name" value="CATABOLIC 3-DEHYDROQUINASE"/>
    <property type="match status" value="1"/>
</dbReference>
<evidence type="ECO:0000256" key="5">
    <source>
        <dbReference type="ARBA" id="ARBA00011193"/>
    </source>
</evidence>
<feature type="binding site" evidence="8 10">
    <location>
        <position position="100"/>
    </location>
    <ligand>
        <name>substrate</name>
    </ligand>
</feature>
<dbReference type="GO" id="GO:0003855">
    <property type="term" value="F:3-dehydroquinate dehydratase activity"/>
    <property type="evidence" value="ECO:0007669"/>
    <property type="project" value="UniProtKB-UniRule"/>
</dbReference>
<protein>
    <recommendedName>
        <fullName evidence="6 8">3-dehydroquinate dehydratase</fullName>
        <shortName evidence="8">3-dehydroquinase</shortName>
        <ecNumber evidence="6 8">4.2.1.10</ecNumber>
    </recommendedName>
    <alternativeName>
        <fullName evidence="8">Type II DHQase</fullName>
    </alternativeName>
</protein>
<comment type="catalytic activity">
    <reaction evidence="1 8">
        <text>3-dehydroquinate = 3-dehydroshikimate + H2O</text>
        <dbReference type="Rhea" id="RHEA:21096"/>
        <dbReference type="ChEBI" id="CHEBI:15377"/>
        <dbReference type="ChEBI" id="CHEBI:16630"/>
        <dbReference type="ChEBI" id="CHEBI:32364"/>
        <dbReference type="EC" id="4.2.1.10"/>
    </reaction>
</comment>
<evidence type="ECO:0000256" key="9">
    <source>
        <dbReference type="PIRSR" id="PIRSR001399-1"/>
    </source>
</evidence>
<name>A0A1I1QAU4_9BURK</name>
<evidence type="ECO:0000256" key="2">
    <source>
        <dbReference type="ARBA" id="ARBA00003924"/>
    </source>
</evidence>
<dbReference type="InterPro" id="IPR001874">
    <property type="entry name" value="DHquinase_II"/>
</dbReference>
<evidence type="ECO:0000256" key="3">
    <source>
        <dbReference type="ARBA" id="ARBA00004902"/>
    </source>
</evidence>
<dbReference type="PIRSF" id="PIRSF001399">
    <property type="entry name" value="DHquinase_II"/>
    <property type="match status" value="1"/>
</dbReference>
<dbReference type="SUPFAM" id="SSF52304">
    <property type="entry name" value="Type II 3-dehydroquinate dehydratase"/>
    <property type="match status" value="1"/>
</dbReference>
<dbReference type="GO" id="GO:0008652">
    <property type="term" value="P:amino acid biosynthetic process"/>
    <property type="evidence" value="ECO:0007669"/>
    <property type="project" value="UniProtKB-KW"/>
</dbReference>
<dbReference type="CDD" id="cd00466">
    <property type="entry name" value="DHQase_II"/>
    <property type="match status" value="1"/>
</dbReference>
<dbReference type="PROSITE" id="PS01029">
    <property type="entry name" value="DEHYDROQUINASE_II"/>
    <property type="match status" value="1"/>
</dbReference>
<gene>
    <name evidence="8" type="primary">aroQ</name>
    <name evidence="12" type="ORF">SAMN05216204_118104</name>
</gene>
<feature type="active site" description="Proton acceptor" evidence="8 9">
    <location>
        <position position="35"/>
    </location>
</feature>
<keyword evidence="13" id="KW-1185">Reference proteome</keyword>
<evidence type="ECO:0000256" key="8">
    <source>
        <dbReference type="HAMAP-Rule" id="MF_00169"/>
    </source>
</evidence>
<dbReference type="AlphaFoldDB" id="A0A1I1QAU4"/>
<dbReference type="NCBIfam" id="NF003805">
    <property type="entry name" value="PRK05395.1-2"/>
    <property type="match status" value="1"/>
</dbReference>
<comment type="pathway">
    <text evidence="3 8">Metabolic intermediate biosynthesis; chorismate biosynthesis; chorismate from D-erythrose 4-phosphate and phosphoenolpyruvate: step 3/7.</text>
</comment>
<proteinExistence type="inferred from homology"/>
<feature type="binding site" evidence="8 10">
    <location>
        <position position="124"/>
    </location>
    <ligand>
        <name>substrate</name>
    </ligand>
</feature>
<dbReference type="NCBIfam" id="NF003806">
    <property type="entry name" value="PRK05395.1-3"/>
    <property type="match status" value="1"/>
</dbReference>
<feature type="binding site" evidence="8 10">
    <location>
        <begin position="114"/>
        <end position="115"/>
    </location>
    <ligand>
        <name>substrate</name>
    </ligand>
</feature>
<accession>A0A1I1QAU4</accession>
<evidence type="ECO:0000256" key="1">
    <source>
        <dbReference type="ARBA" id="ARBA00001864"/>
    </source>
</evidence>
<evidence type="ECO:0000256" key="7">
    <source>
        <dbReference type="ARBA" id="ARBA00023239"/>
    </source>
</evidence>
<dbReference type="UniPathway" id="UPA00053">
    <property type="reaction ID" value="UER00086"/>
</dbReference>
<dbReference type="NCBIfam" id="NF003804">
    <property type="entry name" value="PRK05395.1-1"/>
    <property type="match status" value="1"/>
</dbReference>
<dbReference type="GO" id="GO:0019631">
    <property type="term" value="P:quinate catabolic process"/>
    <property type="evidence" value="ECO:0007669"/>
    <property type="project" value="TreeGrafter"/>
</dbReference>
<keyword evidence="8" id="KW-0028">Amino-acid biosynthesis</keyword>
<feature type="site" description="Transition state stabilizer" evidence="8 11">
    <location>
        <position position="30"/>
    </location>
</feature>
<dbReference type="Proteomes" id="UP000198639">
    <property type="component" value="Unassembled WGS sequence"/>
</dbReference>
<reference evidence="13" key="1">
    <citation type="submission" date="2016-10" db="EMBL/GenBank/DDBJ databases">
        <authorList>
            <person name="Varghese N."/>
            <person name="Submissions S."/>
        </authorList>
    </citation>
    <scope>NUCLEOTIDE SEQUENCE [LARGE SCALE GENOMIC DNA]</scope>
    <source>
        <strain evidence="13">CGMCC 1.12041</strain>
    </source>
</reference>
<evidence type="ECO:0000256" key="6">
    <source>
        <dbReference type="ARBA" id="ARBA00012060"/>
    </source>
</evidence>
<evidence type="ECO:0000313" key="13">
    <source>
        <dbReference type="Proteomes" id="UP000198639"/>
    </source>
</evidence>
<dbReference type="HAMAP" id="MF_00169">
    <property type="entry name" value="AroQ"/>
    <property type="match status" value="1"/>
</dbReference>
<keyword evidence="8" id="KW-0057">Aromatic amino acid biosynthesis</keyword>
<dbReference type="NCBIfam" id="TIGR01088">
    <property type="entry name" value="aroQ"/>
    <property type="match status" value="1"/>
</dbReference>
<feature type="binding site" evidence="8 10">
    <location>
        <position position="87"/>
    </location>
    <ligand>
        <name>substrate</name>
    </ligand>
</feature>
<dbReference type="Pfam" id="PF01220">
    <property type="entry name" value="DHquinase_II"/>
    <property type="match status" value="1"/>
</dbReference>
<dbReference type="Gene3D" id="3.40.50.9100">
    <property type="entry name" value="Dehydroquinase, class II"/>
    <property type="match status" value="1"/>
</dbReference>
<evidence type="ECO:0000256" key="10">
    <source>
        <dbReference type="PIRSR" id="PIRSR001399-2"/>
    </source>
</evidence>
<dbReference type="STRING" id="1164594.SAMN05216204_118104"/>
<comment type="subunit">
    <text evidence="5 8">Homododecamer.</text>
</comment>
<evidence type="ECO:0000313" key="12">
    <source>
        <dbReference type="EMBL" id="SFD19185.1"/>
    </source>
</evidence>
<dbReference type="EMBL" id="FOLD01000018">
    <property type="protein sequence ID" value="SFD19185.1"/>
    <property type="molecule type" value="Genomic_DNA"/>
</dbReference>
<dbReference type="GO" id="GO:0009073">
    <property type="term" value="P:aromatic amino acid family biosynthetic process"/>
    <property type="evidence" value="ECO:0007669"/>
    <property type="project" value="UniProtKB-KW"/>
</dbReference>
<feature type="active site" description="Proton donor" evidence="8 9">
    <location>
        <position position="113"/>
    </location>
</feature>
<comment type="function">
    <text evidence="2 8">Catalyzes a trans-dehydration via an enolate intermediate.</text>
</comment>
<dbReference type="InterPro" id="IPR036441">
    <property type="entry name" value="DHquinase_II_sf"/>
</dbReference>
<sequence>MPSFRAFRHYNMAKKLLLLNGPNLNLLGTREPAVYGATTLADIEQAAAAQAGAAGATLASFQSNHEGALIDRIHAARGEGVDAIVINPGGLTHTSVALRDALAAVAIPFVEVHISNVHARESFRHHSYLSAIAQGVICGLGPDGYRFAIDFALKSR</sequence>
<dbReference type="NCBIfam" id="NF003807">
    <property type="entry name" value="PRK05395.1-4"/>
    <property type="match status" value="1"/>
</dbReference>
<dbReference type="EC" id="4.2.1.10" evidence="6 8"/>
<evidence type="ECO:0000256" key="11">
    <source>
        <dbReference type="PIRSR" id="PIRSR001399-3"/>
    </source>
</evidence>
<organism evidence="12 13">
    <name type="scientific">Massilia yuzhufengensis</name>
    <dbReference type="NCBI Taxonomy" id="1164594"/>
    <lineage>
        <taxon>Bacteria</taxon>
        <taxon>Pseudomonadati</taxon>
        <taxon>Pseudomonadota</taxon>
        <taxon>Betaproteobacteria</taxon>
        <taxon>Burkholderiales</taxon>
        <taxon>Oxalobacteraceae</taxon>
        <taxon>Telluria group</taxon>
        <taxon>Massilia</taxon>
    </lineage>
</organism>
<comment type="similarity">
    <text evidence="4 8">Belongs to the type-II 3-dehydroquinase family.</text>
</comment>
<dbReference type="InterPro" id="IPR018509">
    <property type="entry name" value="DHquinase_II_CS"/>
</dbReference>